<dbReference type="EMBL" id="JAWCUA010000010">
    <property type="protein sequence ID" value="MDU0114108.1"/>
    <property type="molecule type" value="Genomic_DNA"/>
</dbReference>
<dbReference type="RefSeq" id="WP_315947707.1">
    <property type="nucleotide sequence ID" value="NZ_JAWCUA010000010.1"/>
</dbReference>
<dbReference type="Gene3D" id="3.10.50.30">
    <property type="entry name" value="Transcription elongation factor, GreA/GreB, C-terminal domain"/>
    <property type="match status" value="1"/>
</dbReference>
<name>A0ABU3R375_9GAMM</name>
<evidence type="ECO:0000313" key="1">
    <source>
        <dbReference type="EMBL" id="MDU0114108.1"/>
    </source>
</evidence>
<reference evidence="1 2" key="1">
    <citation type="submission" date="2023-10" db="EMBL/GenBank/DDBJ databases">
        <title>Psychrosphaera aquimaarina strain SW33 isolated from seawater.</title>
        <authorList>
            <person name="Bayburt H."/>
            <person name="Kim J.M."/>
            <person name="Choi B.J."/>
            <person name="Jeon C.O."/>
        </authorList>
    </citation>
    <scope>NUCLEOTIDE SEQUENCE [LARGE SCALE GENOMIC DNA]</scope>
    <source>
        <strain evidence="1 2">KCTC 52743</strain>
    </source>
</reference>
<comment type="caution">
    <text evidence="1">The sequence shown here is derived from an EMBL/GenBank/DDBJ whole genome shotgun (WGS) entry which is preliminary data.</text>
</comment>
<dbReference type="SUPFAM" id="SSF54534">
    <property type="entry name" value="FKBP-like"/>
    <property type="match status" value="1"/>
</dbReference>
<gene>
    <name evidence="1" type="ORF">RT723_14125</name>
</gene>
<keyword evidence="2" id="KW-1185">Reference proteome</keyword>
<proteinExistence type="predicted"/>
<dbReference type="GO" id="GO:0003746">
    <property type="term" value="F:translation elongation factor activity"/>
    <property type="evidence" value="ECO:0007669"/>
    <property type="project" value="UniProtKB-KW"/>
</dbReference>
<accession>A0ABU3R375</accession>
<evidence type="ECO:0000313" key="2">
    <source>
        <dbReference type="Proteomes" id="UP001257914"/>
    </source>
</evidence>
<keyword evidence="1" id="KW-0251">Elongation factor</keyword>
<sequence>MFIQKLLTEIEASLAIATRAANDAKDLATHEQSKPETQYDTVGLEASYLAHGQSQRVAELKLALMQWSALSNMSLKSDGPIELGCLIQLINEQDEPSWFLLGPSMGGVKLNQDGKLITVITESAPLGAKLMGKYSNDEIGLTLQGTKRFYEIVSIS</sequence>
<dbReference type="InterPro" id="IPR036953">
    <property type="entry name" value="GreA/GreB_C_sf"/>
</dbReference>
<keyword evidence="1" id="KW-0648">Protein biosynthesis</keyword>
<protein>
    <submittedName>
        <fullName evidence="1">Transcription elongation factor GreAB</fullName>
    </submittedName>
</protein>
<dbReference type="Proteomes" id="UP001257914">
    <property type="component" value="Unassembled WGS sequence"/>
</dbReference>
<organism evidence="1 2">
    <name type="scientific">Psychrosphaera aquimarina</name>
    <dbReference type="NCBI Taxonomy" id="2044854"/>
    <lineage>
        <taxon>Bacteria</taxon>
        <taxon>Pseudomonadati</taxon>
        <taxon>Pseudomonadota</taxon>
        <taxon>Gammaproteobacteria</taxon>
        <taxon>Alteromonadales</taxon>
        <taxon>Pseudoalteromonadaceae</taxon>
        <taxon>Psychrosphaera</taxon>
    </lineage>
</organism>